<evidence type="ECO:0000313" key="5">
    <source>
        <dbReference type="WBParaSite" id="maker-PairedContig_1599-snap-gene-0.9-mRNA-1"/>
    </source>
</evidence>
<dbReference type="OrthoDB" id="5810361at2759"/>
<evidence type="ECO:0000313" key="3">
    <source>
        <dbReference type="Proteomes" id="UP000093561"/>
    </source>
</evidence>
<reference evidence="5" key="3">
    <citation type="submission" date="2016-11" db="UniProtKB">
        <authorList>
            <consortium name="WormBaseParasite"/>
        </authorList>
    </citation>
    <scope>IDENTIFICATION</scope>
    <source>
        <strain evidence="5 6">pt0022</strain>
    </source>
</reference>
<dbReference type="Proteomes" id="UP000270924">
    <property type="component" value="Unassembled WGS sequence"/>
</dbReference>
<protein>
    <submittedName>
        <fullName evidence="2 5">Uncharacterized protein</fullName>
    </submittedName>
</protein>
<reference evidence="3" key="1">
    <citation type="submission" date="2015-03" db="EMBL/GenBank/DDBJ databases">
        <title>Wuchereria bancrofti Genome Sequencing Papua New Guinea Strain.</title>
        <authorList>
            <person name="Small S.T."/>
            <person name="Serre D."/>
            <person name="Zimmerman P.A."/>
        </authorList>
    </citation>
    <scope>NUCLEOTIDE SEQUENCE [LARGE SCALE GENOMIC DNA]</scope>
    <source>
        <strain evidence="3">pt0022</strain>
    </source>
</reference>
<dbReference type="Proteomes" id="UP000093561">
    <property type="component" value="Unassembled WGS sequence"/>
</dbReference>
<dbReference type="WBParaSite" id="mrna-Wban_05887">
    <property type="protein sequence ID" value="mrna-Wban_05887"/>
    <property type="gene ID" value="Wban_05887"/>
</dbReference>
<dbReference type="AlphaFoldDB" id="A0A183XLH6"/>
<proteinExistence type="predicted"/>
<sequence>MIQTIIISFFCYFFVMAESEKQLKGARNVRIYIPINGSQIIDFGFKVRNVIAFFPKSDKFNGQSMMLIRNGRLVREAVKFYEGRVNYSRGKFRIRNFQEHDSTVLLFQGPDGAPQKYSIEVEKD</sequence>
<evidence type="ECO:0000313" key="2">
    <source>
        <dbReference type="EMBL" id="VDM08606.1"/>
    </source>
</evidence>
<dbReference type="EMBL" id="UYWW01000488">
    <property type="protein sequence ID" value="VDM08606.1"/>
    <property type="molecule type" value="Genomic_DNA"/>
</dbReference>
<feature type="signal peptide" evidence="1">
    <location>
        <begin position="1"/>
        <end position="17"/>
    </location>
</feature>
<evidence type="ECO:0000313" key="4">
    <source>
        <dbReference type="Proteomes" id="UP000270924"/>
    </source>
</evidence>
<evidence type="ECO:0000313" key="6">
    <source>
        <dbReference type="WBParaSite" id="mrna-Wban_05887"/>
    </source>
</evidence>
<dbReference type="WBParaSite" id="maker-PairedContig_1599-snap-gene-0.9-mRNA-1">
    <property type="protein sequence ID" value="maker-PairedContig_1599-snap-gene-0.9-mRNA-1"/>
    <property type="gene ID" value="maker-PairedContig_1599-snap-gene-0.9"/>
</dbReference>
<feature type="chain" id="PRO_5041525558" evidence="1">
    <location>
        <begin position="18"/>
        <end position="124"/>
    </location>
</feature>
<name>A0A183XLH6_WUCBA</name>
<gene>
    <name evidence="2" type="ORF">WBA_LOCUS1992</name>
</gene>
<reference evidence="2 4" key="4">
    <citation type="submission" date="2018-11" db="EMBL/GenBank/DDBJ databases">
        <authorList>
            <consortium name="Pathogen Informatics"/>
        </authorList>
    </citation>
    <scope>NUCLEOTIDE SEQUENCE [LARGE SCALE GENOMIC DNA]</scope>
</reference>
<reference evidence="3" key="2">
    <citation type="journal article" date="2016" name="Mol. Ecol.">
        <title>Population genomics of the filarial nematode parasite Wuchereria bancrofti from mosquitoes.</title>
        <authorList>
            <person name="Small S.T."/>
            <person name="Reimer L.J."/>
            <person name="Tisch D.J."/>
            <person name="King C.L."/>
            <person name="Christensen B.M."/>
            <person name="Siba P.M."/>
            <person name="Kazura J.W."/>
            <person name="Serre D."/>
            <person name="Zimmerman P.A."/>
        </authorList>
    </citation>
    <scope>NUCLEOTIDE SEQUENCE</scope>
    <source>
        <strain evidence="3">pt0022</strain>
    </source>
</reference>
<keyword evidence="1" id="KW-0732">Signal</keyword>
<accession>A0A183XLH6</accession>
<keyword evidence="4" id="KW-1185">Reference proteome</keyword>
<organism evidence="5">
    <name type="scientific">Wuchereria bancrofti</name>
    <dbReference type="NCBI Taxonomy" id="6293"/>
    <lineage>
        <taxon>Eukaryota</taxon>
        <taxon>Metazoa</taxon>
        <taxon>Ecdysozoa</taxon>
        <taxon>Nematoda</taxon>
        <taxon>Chromadorea</taxon>
        <taxon>Rhabditida</taxon>
        <taxon>Spirurina</taxon>
        <taxon>Spiruromorpha</taxon>
        <taxon>Filarioidea</taxon>
        <taxon>Onchocercidae</taxon>
        <taxon>Wuchereria</taxon>
    </lineage>
</organism>
<evidence type="ECO:0000256" key="1">
    <source>
        <dbReference type="SAM" id="SignalP"/>
    </source>
</evidence>
<dbReference type="OMA" id="NFQERDS"/>